<dbReference type="Proteomes" id="UP000694865">
    <property type="component" value="Unplaced"/>
</dbReference>
<name>A0ABM0GT81_SACKO</name>
<keyword evidence="5" id="KW-1133">Transmembrane helix</keyword>
<evidence type="ECO:0000313" key="7">
    <source>
        <dbReference type="RefSeq" id="XP_002736849.1"/>
    </source>
</evidence>
<dbReference type="PANTHER" id="PTHR13778">
    <property type="entry name" value="GLYCOSYLTRANSFERASE 8 DOMAIN-CONTAINING PROTEIN"/>
    <property type="match status" value="1"/>
</dbReference>
<dbReference type="RefSeq" id="XP_002736849.1">
    <property type="nucleotide sequence ID" value="XM_002736803.1"/>
</dbReference>
<dbReference type="Gene3D" id="3.90.550.10">
    <property type="entry name" value="Spore Coat Polysaccharide Biosynthesis Protein SpsA, Chain A"/>
    <property type="match status" value="1"/>
</dbReference>
<organism evidence="6 7">
    <name type="scientific">Saccoglossus kowalevskii</name>
    <name type="common">Acorn worm</name>
    <dbReference type="NCBI Taxonomy" id="10224"/>
    <lineage>
        <taxon>Eukaryota</taxon>
        <taxon>Metazoa</taxon>
        <taxon>Hemichordata</taxon>
        <taxon>Enteropneusta</taxon>
        <taxon>Harrimaniidae</taxon>
        <taxon>Saccoglossus</taxon>
    </lineage>
</organism>
<dbReference type="SUPFAM" id="SSF53448">
    <property type="entry name" value="Nucleotide-diphospho-sugar transferases"/>
    <property type="match status" value="1"/>
</dbReference>
<gene>
    <name evidence="7" type="primary">LOC100374688</name>
</gene>
<keyword evidence="6" id="KW-1185">Reference proteome</keyword>
<dbReference type="InterPro" id="IPR029044">
    <property type="entry name" value="Nucleotide-diphossugar_trans"/>
</dbReference>
<feature type="transmembrane region" description="Helical" evidence="5">
    <location>
        <begin position="12"/>
        <end position="30"/>
    </location>
</feature>
<protein>
    <submittedName>
        <fullName evidence="7">Probable galacturonosyltransferase 5-like</fullName>
    </submittedName>
</protein>
<keyword evidence="5" id="KW-0812">Transmembrane</keyword>
<dbReference type="Pfam" id="PF01501">
    <property type="entry name" value="Glyco_transf_8"/>
    <property type="match status" value="1"/>
</dbReference>
<comment type="similarity">
    <text evidence="1">Belongs to the glycosyltransferase 8 family.</text>
</comment>
<evidence type="ECO:0000256" key="1">
    <source>
        <dbReference type="ARBA" id="ARBA00006351"/>
    </source>
</evidence>
<evidence type="ECO:0000256" key="3">
    <source>
        <dbReference type="ARBA" id="ARBA00022679"/>
    </source>
</evidence>
<dbReference type="PANTHER" id="PTHR13778:SF47">
    <property type="entry name" value="LIPOPOLYSACCHARIDE 1,3-GALACTOSYLTRANSFERASE"/>
    <property type="match status" value="1"/>
</dbReference>
<evidence type="ECO:0000313" key="6">
    <source>
        <dbReference type="Proteomes" id="UP000694865"/>
    </source>
</evidence>
<dbReference type="InterPro" id="IPR050748">
    <property type="entry name" value="Glycosyltrans_8_dom-fam"/>
</dbReference>
<keyword evidence="2" id="KW-0328">Glycosyltransferase</keyword>
<sequence>MAKLRLRQTVKGVIMFIAFYGFIVTSFMLLTKLGYEIVPIREMDGVGNVGSLQDRINIITATDSGHIKGAPALINSILKTSKSPDDIMIHIVMCDAPEIVMKQYLGCYGIKVDEKQIKIVRFDETYIDPEMAKIWDDSFFTNRLRSTCNYARNYFYRLFPDVNRAIYLDIDAVVNRPIEELWSEAMRKPAPLLAVKNQLDYNRDHFQVDKVTDMFQSRYGRMFNSSASLFNGGVFVLDLEFYRKYNLIDDVEFWLKENDMSDPPLYRYESQSIMQIIYHGLWQTMDEKWNVKAVGLRKPIDEDIAKTAGVLHWVGTHKPWLEDGANRAYWERYLPLECSMKGRCIETFREDKAWKCACENGRTGTQCQYKIGIRPQTKS</sequence>
<dbReference type="InterPro" id="IPR002495">
    <property type="entry name" value="Glyco_trans_8"/>
</dbReference>
<evidence type="ECO:0000256" key="2">
    <source>
        <dbReference type="ARBA" id="ARBA00022676"/>
    </source>
</evidence>
<keyword evidence="3" id="KW-0808">Transferase</keyword>
<keyword evidence="4" id="KW-0479">Metal-binding</keyword>
<accession>A0ABM0GT81</accession>
<proteinExistence type="inferred from homology"/>
<dbReference type="GeneID" id="100374688"/>
<evidence type="ECO:0000256" key="5">
    <source>
        <dbReference type="SAM" id="Phobius"/>
    </source>
</evidence>
<keyword evidence="5" id="KW-0472">Membrane</keyword>
<evidence type="ECO:0000256" key="4">
    <source>
        <dbReference type="ARBA" id="ARBA00022723"/>
    </source>
</evidence>
<reference evidence="7" key="1">
    <citation type="submission" date="2025-08" db="UniProtKB">
        <authorList>
            <consortium name="RefSeq"/>
        </authorList>
    </citation>
    <scope>IDENTIFICATION</scope>
    <source>
        <tissue evidence="7">Testes</tissue>
    </source>
</reference>